<dbReference type="RefSeq" id="WP_073298418.1">
    <property type="nucleotide sequence ID" value="NZ_FQUF01000028.1"/>
</dbReference>
<dbReference type="STRING" id="1121025.SAMN02745249_01691"/>
<dbReference type="GO" id="GO:0008766">
    <property type="term" value="F:UDP-N-acetylmuramoylalanyl-D-glutamyl-2,6-diaminopimelate-D-alanyl-D-alanine ligase activity"/>
    <property type="evidence" value="ECO:0007669"/>
    <property type="project" value="RHEA"/>
</dbReference>
<dbReference type="InterPro" id="IPR005863">
    <property type="entry name" value="UDP-N-AcMur_synth"/>
</dbReference>
<dbReference type="InterPro" id="IPR051046">
    <property type="entry name" value="MurCDEF_CellWall_CoF430Synth"/>
</dbReference>
<evidence type="ECO:0000256" key="8">
    <source>
        <dbReference type="ARBA" id="ARBA00023306"/>
    </source>
</evidence>
<organism evidence="14 15">
    <name type="scientific">Atopostipes suicloacalis DSM 15692</name>
    <dbReference type="NCBI Taxonomy" id="1121025"/>
    <lineage>
        <taxon>Bacteria</taxon>
        <taxon>Bacillati</taxon>
        <taxon>Bacillota</taxon>
        <taxon>Bacilli</taxon>
        <taxon>Lactobacillales</taxon>
        <taxon>Carnobacteriaceae</taxon>
        <taxon>Atopostipes</taxon>
    </lineage>
</organism>
<keyword evidence="6 10" id="KW-0133">Cell shape</keyword>
<evidence type="ECO:0000256" key="1">
    <source>
        <dbReference type="ARBA" id="ARBA00022490"/>
    </source>
</evidence>
<sequence>MITWNLFDIVKAVGGELINAPAEDIEISGVYHDSRELTKGSIFVPIIAERDGHDFIQDAIDKGAAASFWSADLKNAPKNLPLIKVEDTEEAFKMFGHWYLKQVNPKVVGITGSNGKTTTKDMTAAVLSQKYETHKTAGNENNQLGVPKTILSMPRTTEMLVLEMGMSSPGEITVHSQTAHPDAVAVTMIGESHIQAFDGSREKLTDEKMSILDGLKEDGLFLHPYHEKLIDERLDESIRDQTFGFDEQADIYAFDIVEKTEETSFSATLSVDDEEKELEITIPIPGKYNVNNALMAILFGLEFGVSLKEVKEGLEHFELTKNRLEWIDGVNETHLLNDAYNASPTSVKAALSYFSGINTEGDRIAVLGDVLELGEQSKELHESMAEAVDLEKYKAVLLYGEEMEALYHVLKARKKSDHVAHFSGDKEPLIKELKKLAEPEDIILFKSSNGTDLLSVVDQLRAKK</sequence>
<dbReference type="UniPathway" id="UPA00219"/>
<dbReference type="Gene3D" id="3.40.1390.10">
    <property type="entry name" value="MurE/MurF, N-terminal domain"/>
    <property type="match status" value="1"/>
</dbReference>
<reference evidence="15" key="1">
    <citation type="submission" date="2016-11" db="EMBL/GenBank/DDBJ databases">
        <authorList>
            <person name="Varghese N."/>
            <person name="Submissions S."/>
        </authorList>
    </citation>
    <scope>NUCLEOTIDE SEQUENCE [LARGE SCALE GENOMIC DNA]</scope>
    <source>
        <strain evidence="15">DSM 15692</strain>
    </source>
</reference>
<evidence type="ECO:0000256" key="11">
    <source>
        <dbReference type="RuleBase" id="RU004136"/>
    </source>
</evidence>
<dbReference type="Proteomes" id="UP000184128">
    <property type="component" value="Unassembled WGS sequence"/>
</dbReference>
<protein>
    <recommendedName>
        <fullName evidence="10 11">UDP-N-acetylmuramoyl-tripeptide--D-alanyl-D-alanine ligase</fullName>
        <ecNumber evidence="10 11">6.3.2.10</ecNumber>
    </recommendedName>
    <alternativeName>
        <fullName evidence="10">D-alanyl-D-alanine-adding enzyme</fullName>
    </alternativeName>
</protein>
<dbReference type="InterPro" id="IPR036565">
    <property type="entry name" value="Mur-like_cat_sf"/>
</dbReference>
<comment type="similarity">
    <text evidence="10">Belongs to the MurCDEF family. MurF subfamily.</text>
</comment>
<gene>
    <name evidence="10" type="primary">murF</name>
    <name evidence="14" type="ORF">SAMN02745249_01691</name>
</gene>
<dbReference type="OrthoDB" id="9801978at2"/>
<evidence type="ECO:0000313" key="15">
    <source>
        <dbReference type="Proteomes" id="UP000184128"/>
    </source>
</evidence>
<evidence type="ECO:0000256" key="10">
    <source>
        <dbReference type="HAMAP-Rule" id="MF_02019"/>
    </source>
</evidence>
<evidence type="ECO:0000256" key="2">
    <source>
        <dbReference type="ARBA" id="ARBA00022598"/>
    </source>
</evidence>
<dbReference type="Pfam" id="PF02875">
    <property type="entry name" value="Mur_ligase_C"/>
    <property type="match status" value="1"/>
</dbReference>
<evidence type="ECO:0000313" key="14">
    <source>
        <dbReference type="EMBL" id="SHF04733.1"/>
    </source>
</evidence>
<dbReference type="PANTHER" id="PTHR43024">
    <property type="entry name" value="UDP-N-ACETYLMURAMOYL-TRIPEPTIDE--D-ALANYL-D-ALANINE LIGASE"/>
    <property type="match status" value="1"/>
</dbReference>
<dbReference type="GO" id="GO:0005524">
    <property type="term" value="F:ATP binding"/>
    <property type="evidence" value="ECO:0007669"/>
    <property type="project" value="UniProtKB-UniRule"/>
</dbReference>
<comment type="pathway">
    <text evidence="10 11">Cell wall biogenesis; peptidoglycan biosynthesis.</text>
</comment>
<dbReference type="GO" id="GO:0047480">
    <property type="term" value="F:UDP-N-acetylmuramoyl-tripeptide-D-alanyl-D-alanine ligase activity"/>
    <property type="evidence" value="ECO:0007669"/>
    <property type="project" value="UniProtKB-UniRule"/>
</dbReference>
<dbReference type="GO" id="GO:0009252">
    <property type="term" value="P:peptidoglycan biosynthetic process"/>
    <property type="evidence" value="ECO:0007669"/>
    <property type="project" value="UniProtKB-UniRule"/>
</dbReference>
<feature type="binding site" evidence="10">
    <location>
        <begin position="112"/>
        <end position="118"/>
    </location>
    <ligand>
        <name>ATP</name>
        <dbReference type="ChEBI" id="CHEBI:30616"/>
    </ligand>
</feature>
<evidence type="ECO:0000256" key="4">
    <source>
        <dbReference type="ARBA" id="ARBA00022741"/>
    </source>
</evidence>
<comment type="catalytic activity">
    <reaction evidence="10">
        <text>UDP-N-acetyl-alpha-D-muramoyl-L-alanyl-gamma-D-glutamyl-L-lysine + D-alanyl-D-alanine + ATP = UDP-N-acetyl-alpha-D-muramoyl-L-alanyl-gamma-D-glutamyl-L-lysyl-D-alanyl-D-alanine + ADP + phosphate + H(+)</text>
        <dbReference type="Rhea" id="RHEA:16085"/>
        <dbReference type="ChEBI" id="CHEBI:15378"/>
        <dbReference type="ChEBI" id="CHEBI:30616"/>
        <dbReference type="ChEBI" id="CHEBI:43474"/>
        <dbReference type="ChEBI" id="CHEBI:57822"/>
        <dbReference type="ChEBI" id="CHEBI:70758"/>
        <dbReference type="ChEBI" id="CHEBI:83903"/>
        <dbReference type="ChEBI" id="CHEBI:456216"/>
        <dbReference type="EC" id="6.3.2.10"/>
    </reaction>
</comment>
<dbReference type="GO" id="GO:0005737">
    <property type="term" value="C:cytoplasm"/>
    <property type="evidence" value="ECO:0007669"/>
    <property type="project" value="UniProtKB-SubCell"/>
</dbReference>
<evidence type="ECO:0000259" key="12">
    <source>
        <dbReference type="Pfam" id="PF02875"/>
    </source>
</evidence>
<keyword evidence="4 10" id="KW-0547">Nucleotide-binding</keyword>
<name>A0A1M4YGF5_9LACT</name>
<dbReference type="Pfam" id="PF08245">
    <property type="entry name" value="Mur_ligase_M"/>
    <property type="match status" value="1"/>
</dbReference>
<dbReference type="SUPFAM" id="SSF63418">
    <property type="entry name" value="MurE/MurF N-terminal domain"/>
    <property type="match status" value="1"/>
</dbReference>
<dbReference type="InterPro" id="IPR036615">
    <property type="entry name" value="Mur_ligase_C_dom_sf"/>
</dbReference>
<dbReference type="PANTHER" id="PTHR43024:SF1">
    <property type="entry name" value="UDP-N-ACETYLMURAMOYL-TRIPEPTIDE--D-ALANYL-D-ALANINE LIGASE"/>
    <property type="match status" value="1"/>
</dbReference>
<dbReference type="GO" id="GO:0051301">
    <property type="term" value="P:cell division"/>
    <property type="evidence" value="ECO:0007669"/>
    <property type="project" value="UniProtKB-KW"/>
</dbReference>
<dbReference type="NCBIfam" id="TIGR01143">
    <property type="entry name" value="murF"/>
    <property type="match status" value="1"/>
</dbReference>
<keyword evidence="2 10" id="KW-0436">Ligase</keyword>
<dbReference type="AlphaFoldDB" id="A0A1M4YGF5"/>
<dbReference type="GO" id="GO:0071555">
    <property type="term" value="P:cell wall organization"/>
    <property type="evidence" value="ECO:0007669"/>
    <property type="project" value="UniProtKB-KW"/>
</dbReference>
<keyword evidence="3 10" id="KW-0132">Cell division</keyword>
<keyword evidence="15" id="KW-1185">Reference proteome</keyword>
<accession>A0A1M4YGF5</accession>
<dbReference type="Gene3D" id="3.40.1190.10">
    <property type="entry name" value="Mur-like, catalytic domain"/>
    <property type="match status" value="1"/>
</dbReference>
<keyword evidence="8 10" id="KW-0131">Cell cycle</keyword>
<dbReference type="GO" id="GO:0008360">
    <property type="term" value="P:regulation of cell shape"/>
    <property type="evidence" value="ECO:0007669"/>
    <property type="project" value="UniProtKB-KW"/>
</dbReference>
<dbReference type="EC" id="6.3.2.10" evidence="10 11"/>
<proteinExistence type="inferred from homology"/>
<evidence type="ECO:0000256" key="7">
    <source>
        <dbReference type="ARBA" id="ARBA00022984"/>
    </source>
</evidence>
<comment type="function">
    <text evidence="10 11">Involved in cell wall formation. Catalyzes the final step in the synthesis of UDP-N-acetylmuramoyl-pentapeptide, the precursor of murein.</text>
</comment>
<comment type="subcellular location">
    <subcellularLocation>
        <location evidence="10 11">Cytoplasm</location>
    </subcellularLocation>
</comment>
<keyword evidence="9 10" id="KW-0961">Cell wall biogenesis/degradation</keyword>
<evidence type="ECO:0000256" key="9">
    <source>
        <dbReference type="ARBA" id="ARBA00023316"/>
    </source>
</evidence>
<keyword evidence="7 10" id="KW-0573">Peptidoglycan synthesis</keyword>
<evidence type="ECO:0000256" key="5">
    <source>
        <dbReference type="ARBA" id="ARBA00022840"/>
    </source>
</evidence>
<dbReference type="HAMAP" id="MF_02019">
    <property type="entry name" value="MurF"/>
    <property type="match status" value="1"/>
</dbReference>
<dbReference type="InterPro" id="IPR013221">
    <property type="entry name" value="Mur_ligase_cen"/>
</dbReference>
<dbReference type="EMBL" id="FQUF01000028">
    <property type="protein sequence ID" value="SHF04733.1"/>
    <property type="molecule type" value="Genomic_DNA"/>
</dbReference>
<keyword evidence="5 10" id="KW-0067">ATP-binding</keyword>
<dbReference type="SUPFAM" id="SSF53623">
    <property type="entry name" value="MurD-like peptide ligases, catalytic domain"/>
    <property type="match status" value="1"/>
</dbReference>
<evidence type="ECO:0000256" key="6">
    <source>
        <dbReference type="ARBA" id="ARBA00022960"/>
    </source>
</evidence>
<evidence type="ECO:0000259" key="13">
    <source>
        <dbReference type="Pfam" id="PF08245"/>
    </source>
</evidence>
<comment type="catalytic activity">
    <reaction evidence="11">
        <text>D-alanyl-D-alanine + UDP-N-acetyl-alpha-D-muramoyl-L-alanyl-gamma-D-glutamyl-meso-2,6-diaminopimelate + ATP = UDP-N-acetyl-alpha-D-muramoyl-L-alanyl-gamma-D-glutamyl-meso-2,6-diaminopimeloyl-D-alanyl-D-alanine + ADP + phosphate + H(+)</text>
        <dbReference type="Rhea" id="RHEA:28374"/>
        <dbReference type="ChEBI" id="CHEBI:15378"/>
        <dbReference type="ChEBI" id="CHEBI:30616"/>
        <dbReference type="ChEBI" id="CHEBI:43474"/>
        <dbReference type="ChEBI" id="CHEBI:57822"/>
        <dbReference type="ChEBI" id="CHEBI:61386"/>
        <dbReference type="ChEBI" id="CHEBI:83905"/>
        <dbReference type="ChEBI" id="CHEBI:456216"/>
        <dbReference type="EC" id="6.3.2.10"/>
    </reaction>
</comment>
<keyword evidence="1 10" id="KW-0963">Cytoplasm</keyword>
<dbReference type="InterPro" id="IPR004101">
    <property type="entry name" value="Mur_ligase_C"/>
</dbReference>
<dbReference type="Gene3D" id="3.90.190.20">
    <property type="entry name" value="Mur ligase, C-terminal domain"/>
    <property type="match status" value="1"/>
</dbReference>
<feature type="domain" description="Mur ligase central" evidence="13">
    <location>
        <begin position="110"/>
        <end position="298"/>
    </location>
</feature>
<feature type="domain" description="Mur ligase C-terminal" evidence="12">
    <location>
        <begin position="322"/>
        <end position="448"/>
    </location>
</feature>
<evidence type="ECO:0000256" key="3">
    <source>
        <dbReference type="ARBA" id="ARBA00022618"/>
    </source>
</evidence>
<dbReference type="SUPFAM" id="SSF53244">
    <property type="entry name" value="MurD-like peptide ligases, peptide-binding domain"/>
    <property type="match status" value="1"/>
</dbReference>
<dbReference type="InterPro" id="IPR035911">
    <property type="entry name" value="MurE/MurF_N"/>
</dbReference>